<gene>
    <name evidence="1" type="ORF">M6B38_377000</name>
</gene>
<dbReference type="EMBL" id="JANAVB010021595">
    <property type="protein sequence ID" value="KAJ6825834.1"/>
    <property type="molecule type" value="Genomic_DNA"/>
</dbReference>
<dbReference type="Proteomes" id="UP001140949">
    <property type="component" value="Unassembled WGS sequence"/>
</dbReference>
<keyword evidence="2" id="KW-1185">Reference proteome</keyword>
<organism evidence="1 2">
    <name type="scientific">Iris pallida</name>
    <name type="common">Sweet iris</name>
    <dbReference type="NCBI Taxonomy" id="29817"/>
    <lineage>
        <taxon>Eukaryota</taxon>
        <taxon>Viridiplantae</taxon>
        <taxon>Streptophyta</taxon>
        <taxon>Embryophyta</taxon>
        <taxon>Tracheophyta</taxon>
        <taxon>Spermatophyta</taxon>
        <taxon>Magnoliopsida</taxon>
        <taxon>Liliopsida</taxon>
        <taxon>Asparagales</taxon>
        <taxon>Iridaceae</taxon>
        <taxon>Iridoideae</taxon>
        <taxon>Irideae</taxon>
        <taxon>Iris</taxon>
    </lineage>
</organism>
<evidence type="ECO:0000313" key="2">
    <source>
        <dbReference type="Proteomes" id="UP001140949"/>
    </source>
</evidence>
<evidence type="ECO:0000313" key="1">
    <source>
        <dbReference type="EMBL" id="KAJ6825834.1"/>
    </source>
</evidence>
<dbReference type="AlphaFoldDB" id="A0AAX6GAU8"/>
<comment type="caution">
    <text evidence="1">The sequence shown here is derived from an EMBL/GenBank/DDBJ whole genome shotgun (WGS) entry which is preliminary data.</text>
</comment>
<sequence length="50" mass="5804">MSFISFSLFSSLSCYVISYLPVFISHMLFSCLVNSIVFSHCRRFVCLFHS</sequence>
<accession>A0AAX6GAU8</accession>
<name>A0AAX6GAU8_IRIPA</name>
<proteinExistence type="predicted"/>
<reference evidence="1" key="2">
    <citation type="submission" date="2023-04" db="EMBL/GenBank/DDBJ databases">
        <authorList>
            <person name="Bruccoleri R.E."/>
            <person name="Oakeley E.J."/>
            <person name="Faust A.-M."/>
            <person name="Dessus-Babus S."/>
            <person name="Altorfer M."/>
            <person name="Burckhardt D."/>
            <person name="Oertli M."/>
            <person name="Naumann U."/>
            <person name="Petersen F."/>
            <person name="Wong J."/>
        </authorList>
    </citation>
    <scope>NUCLEOTIDE SEQUENCE</scope>
    <source>
        <strain evidence="1">GSM-AAB239-AS_SAM_17_03QT</strain>
        <tissue evidence="1">Leaf</tissue>
    </source>
</reference>
<protein>
    <submittedName>
        <fullName evidence="1">Pollen-specific leucine-rich repeat extensin-like protein 4</fullName>
    </submittedName>
</protein>
<reference evidence="1" key="1">
    <citation type="journal article" date="2023" name="GigaByte">
        <title>Genome assembly of the bearded iris, Iris pallida Lam.</title>
        <authorList>
            <person name="Bruccoleri R.E."/>
            <person name="Oakeley E.J."/>
            <person name="Faust A.M.E."/>
            <person name="Altorfer M."/>
            <person name="Dessus-Babus S."/>
            <person name="Burckhardt D."/>
            <person name="Oertli M."/>
            <person name="Naumann U."/>
            <person name="Petersen F."/>
            <person name="Wong J."/>
        </authorList>
    </citation>
    <scope>NUCLEOTIDE SEQUENCE</scope>
    <source>
        <strain evidence="1">GSM-AAB239-AS_SAM_17_03QT</strain>
    </source>
</reference>